<protein>
    <submittedName>
        <fullName evidence="2">Uncharacterized protein</fullName>
    </submittedName>
</protein>
<evidence type="ECO:0000313" key="2">
    <source>
        <dbReference type="EMBL" id="WIO45913.1"/>
    </source>
</evidence>
<keyword evidence="1" id="KW-0472">Membrane</keyword>
<keyword evidence="1" id="KW-0812">Transmembrane</keyword>
<evidence type="ECO:0000256" key="1">
    <source>
        <dbReference type="SAM" id="Phobius"/>
    </source>
</evidence>
<proteinExistence type="predicted"/>
<dbReference type="EMBL" id="CP124550">
    <property type="protein sequence ID" value="WIO45913.1"/>
    <property type="molecule type" value="Genomic_DNA"/>
</dbReference>
<keyword evidence="1" id="KW-1133">Transmembrane helix</keyword>
<reference evidence="2 3" key="1">
    <citation type="journal article" date="2023" name="Cell">
        <title>Genetic manipulation of Patescibacteria provides mechanistic insights into microbial dark matter and the epibiotic lifestyle.</title>
        <authorList>
            <person name="Wang Y."/>
            <person name="Gallagher L.A."/>
            <person name="Andrade P.A."/>
            <person name="Liu A."/>
            <person name="Humphreys I.R."/>
            <person name="Turkarslan S."/>
            <person name="Cutler K.J."/>
            <person name="Arrieta-Ortiz M.L."/>
            <person name="Li Y."/>
            <person name="Radey M.C."/>
            <person name="McLean J.S."/>
            <person name="Cong Q."/>
            <person name="Baker D."/>
            <person name="Baliga N.S."/>
            <person name="Peterson S.B."/>
            <person name="Mougous J.D."/>
        </authorList>
    </citation>
    <scope>NUCLEOTIDE SEQUENCE [LARGE SCALE GENOMIC DNA]</scope>
    <source>
        <strain evidence="2 3">ML1</strain>
    </source>
</reference>
<keyword evidence="3" id="KW-1185">Reference proteome</keyword>
<dbReference type="Proteomes" id="UP001177295">
    <property type="component" value="Chromosome"/>
</dbReference>
<evidence type="ECO:0000313" key="3">
    <source>
        <dbReference type="Proteomes" id="UP001177295"/>
    </source>
</evidence>
<sequence length="105" mass="11736">MQNMVYDSAENSIRGDLSTNTNTTTYVSKADMSNNFVPAILASGLFLGVMSLVLFFVVLIKFWNMMCDVKDIKSQLQEILDRKDCNAQLSASINQIQENNDSDNS</sequence>
<accession>A0ABY8WU30</accession>
<feature type="transmembrane region" description="Helical" evidence="1">
    <location>
        <begin position="36"/>
        <end position="60"/>
    </location>
</feature>
<gene>
    <name evidence="2" type="ORF">SEML1_0283</name>
</gene>
<organism evidence="2 3">
    <name type="scientific">Candidatus Southlakia epibionticum</name>
    <dbReference type="NCBI Taxonomy" id="3043284"/>
    <lineage>
        <taxon>Bacteria</taxon>
        <taxon>Candidatus Saccharimonadota</taxon>
        <taxon>Candidatus Saccharimonadia</taxon>
        <taxon>Candidatus Saccharimonadales</taxon>
        <taxon>Candidatus Saccharimonadaceae</taxon>
        <taxon>Candidatus Southlakia</taxon>
    </lineage>
</organism>
<name>A0ABY8WU30_9BACT</name>